<dbReference type="EMBL" id="BONO01000013">
    <property type="protein sequence ID" value="GIG36585.1"/>
    <property type="molecule type" value="Genomic_DNA"/>
</dbReference>
<evidence type="ECO:0000313" key="3">
    <source>
        <dbReference type="Proteomes" id="UP000642125"/>
    </source>
</evidence>
<comment type="caution">
    <text evidence="2">The sequence shown here is derived from an EMBL/GenBank/DDBJ whole genome shotgun (WGS) entry which is preliminary data.</text>
</comment>
<proteinExistence type="predicted"/>
<keyword evidence="1" id="KW-0732">Signal</keyword>
<evidence type="ECO:0000313" key="2">
    <source>
        <dbReference type="EMBL" id="GIG36585.1"/>
    </source>
</evidence>
<feature type="chain" id="PRO_5036813591" evidence="1">
    <location>
        <begin position="29"/>
        <end position="183"/>
    </location>
</feature>
<name>A0A919P912_9CELL</name>
<sequence>MSPYRRTAAMAVPLGLLVALTAAQLVHRDDTTVELAGVTFDLEAAGSATPGWVPAEADWHPSTRPVQVEVPDDTPAPGGTVDVRVAVRNASGVPAAAVVALADPDPTGPGDLFDALHVRIAEDGVLLAEGPAPEVLAALPGDLPAERRGHRVLDVTVRTPATGDDRWAGVRTGVQVVVEGTSR</sequence>
<reference evidence="2" key="1">
    <citation type="submission" date="2021-01" db="EMBL/GenBank/DDBJ databases">
        <title>Whole genome shotgun sequence of Cellulomonas pakistanensis NBRC 110800.</title>
        <authorList>
            <person name="Komaki H."/>
            <person name="Tamura T."/>
        </authorList>
    </citation>
    <scope>NUCLEOTIDE SEQUENCE</scope>
    <source>
        <strain evidence="2">NBRC 110800</strain>
    </source>
</reference>
<keyword evidence="3" id="KW-1185">Reference proteome</keyword>
<dbReference type="RefSeq" id="WP_203668607.1">
    <property type="nucleotide sequence ID" value="NZ_BONO01000013.1"/>
</dbReference>
<gene>
    <name evidence="2" type="ORF">Cpa01nite_19660</name>
</gene>
<organism evidence="2 3">
    <name type="scientific">Cellulomonas pakistanensis</name>
    <dbReference type="NCBI Taxonomy" id="992287"/>
    <lineage>
        <taxon>Bacteria</taxon>
        <taxon>Bacillati</taxon>
        <taxon>Actinomycetota</taxon>
        <taxon>Actinomycetes</taxon>
        <taxon>Micrococcales</taxon>
        <taxon>Cellulomonadaceae</taxon>
        <taxon>Cellulomonas</taxon>
    </lineage>
</organism>
<accession>A0A919P912</accession>
<evidence type="ECO:0000256" key="1">
    <source>
        <dbReference type="SAM" id="SignalP"/>
    </source>
</evidence>
<dbReference type="Proteomes" id="UP000642125">
    <property type="component" value="Unassembled WGS sequence"/>
</dbReference>
<feature type="signal peptide" evidence="1">
    <location>
        <begin position="1"/>
        <end position="28"/>
    </location>
</feature>
<dbReference type="AlphaFoldDB" id="A0A919P912"/>
<protein>
    <submittedName>
        <fullName evidence="2">Uncharacterized protein</fullName>
    </submittedName>
</protein>